<evidence type="ECO:0000256" key="4">
    <source>
        <dbReference type="ARBA" id="ARBA00022840"/>
    </source>
</evidence>
<dbReference type="PROSITE" id="PS00108">
    <property type="entry name" value="PROTEIN_KINASE_ST"/>
    <property type="match status" value="1"/>
</dbReference>
<evidence type="ECO:0000256" key="3">
    <source>
        <dbReference type="ARBA" id="ARBA00022777"/>
    </source>
</evidence>
<keyword evidence="3 8" id="KW-0418">Kinase</keyword>
<feature type="region of interest" description="Disordered" evidence="6">
    <location>
        <begin position="299"/>
        <end position="328"/>
    </location>
</feature>
<name>A0A0K1PSK8_9BACT</name>
<evidence type="ECO:0000256" key="5">
    <source>
        <dbReference type="PROSITE-ProRule" id="PRU10141"/>
    </source>
</evidence>
<dbReference type="OrthoDB" id="9801841at2"/>
<dbReference type="GO" id="GO:0004674">
    <property type="term" value="F:protein serine/threonine kinase activity"/>
    <property type="evidence" value="ECO:0007669"/>
    <property type="project" value="UniProtKB-KW"/>
</dbReference>
<feature type="region of interest" description="Disordered" evidence="6">
    <location>
        <begin position="380"/>
        <end position="443"/>
    </location>
</feature>
<dbReference type="InterPro" id="IPR011009">
    <property type="entry name" value="Kinase-like_dom_sf"/>
</dbReference>
<accession>A0A0K1PSK8</accession>
<organism evidence="8 9">
    <name type="scientific">Labilithrix luteola</name>
    <dbReference type="NCBI Taxonomy" id="1391654"/>
    <lineage>
        <taxon>Bacteria</taxon>
        <taxon>Pseudomonadati</taxon>
        <taxon>Myxococcota</taxon>
        <taxon>Polyangia</taxon>
        <taxon>Polyangiales</taxon>
        <taxon>Labilitrichaceae</taxon>
        <taxon>Labilithrix</taxon>
    </lineage>
</organism>
<dbReference type="InterPro" id="IPR008271">
    <property type="entry name" value="Ser/Thr_kinase_AS"/>
</dbReference>
<dbReference type="GO" id="GO:0005524">
    <property type="term" value="F:ATP binding"/>
    <property type="evidence" value="ECO:0007669"/>
    <property type="project" value="UniProtKB-UniRule"/>
</dbReference>
<feature type="binding site" evidence="5">
    <location>
        <position position="46"/>
    </location>
    <ligand>
        <name>ATP</name>
        <dbReference type="ChEBI" id="CHEBI:30616"/>
    </ligand>
</feature>
<keyword evidence="8" id="KW-0723">Serine/threonine-protein kinase</keyword>
<keyword evidence="1" id="KW-0808">Transferase</keyword>
<dbReference type="PATRIC" id="fig|1391654.3.peg.3224"/>
<dbReference type="PROSITE" id="PS00107">
    <property type="entry name" value="PROTEIN_KINASE_ATP"/>
    <property type="match status" value="1"/>
</dbReference>
<evidence type="ECO:0000256" key="1">
    <source>
        <dbReference type="ARBA" id="ARBA00022679"/>
    </source>
</evidence>
<dbReference type="PANTHER" id="PTHR43289:SF6">
    <property type="entry name" value="SERINE_THREONINE-PROTEIN KINASE NEKL-3"/>
    <property type="match status" value="1"/>
</dbReference>
<keyword evidence="9" id="KW-1185">Reference proteome</keyword>
<reference evidence="8 9" key="1">
    <citation type="submission" date="2015-08" db="EMBL/GenBank/DDBJ databases">
        <authorList>
            <person name="Babu N.S."/>
            <person name="Beckwith C.J."/>
            <person name="Beseler K.G."/>
            <person name="Brison A."/>
            <person name="Carone J.V."/>
            <person name="Caskin T.P."/>
            <person name="Diamond M."/>
            <person name="Durham M.E."/>
            <person name="Foxe J.M."/>
            <person name="Go M."/>
            <person name="Henderson B.A."/>
            <person name="Jones I.B."/>
            <person name="McGettigan J.A."/>
            <person name="Micheletti S.J."/>
            <person name="Nasrallah M.E."/>
            <person name="Ortiz D."/>
            <person name="Piller C.R."/>
            <person name="Privatt S.R."/>
            <person name="Schneider S.L."/>
            <person name="Sharp S."/>
            <person name="Smith T.C."/>
            <person name="Stanton J.D."/>
            <person name="Ullery H.E."/>
            <person name="Wilson R.J."/>
            <person name="Serrano M.G."/>
            <person name="Buck G."/>
            <person name="Lee V."/>
            <person name="Wang Y."/>
            <person name="Carvalho R."/>
            <person name="Voegtly L."/>
            <person name="Shi R."/>
            <person name="Duckworth R."/>
            <person name="Johnson A."/>
            <person name="Loviza R."/>
            <person name="Walstead R."/>
            <person name="Shah Z."/>
            <person name="Kiflezghi M."/>
            <person name="Wade K."/>
            <person name="Ball S.L."/>
            <person name="Bradley K.W."/>
            <person name="Asai D.J."/>
            <person name="Bowman C.A."/>
            <person name="Russell D.A."/>
            <person name="Pope W.H."/>
            <person name="Jacobs-Sera D."/>
            <person name="Hendrix R.W."/>
            <person name="Hatfull G.F."/>
        </authorList>
    </citation>
    <scope>NUCLEOTIDE SEQUENCE [LARGE SCALE GENOMIC DNA]</scope>
    <source>
        <strain evidence="8 9">DSM 27648</strain>
    </source>
</reference>
<dbReference type="SUPFAM" id="SSF56112">
    <property type="entry name" value="Protein kinase-like (PK-like)"/>
    <property type="match status" value="1"/>
</dbReference>
<dbReference type="PROSITE" id="PS50011">
    <property type="entry name" value="PROTEIN_KINASE_DOM"/>
    <property type="match status" value="1"/>
</dbReference>
<dbReference type="EMBL" id="CP012333">
    <property type="protein sequence ID" value="AKU96525.1"/>
    <property type="molecule type" value="Genomic_DNA"/>
</dbReference>
<evidence type="ECO:0000313" key="8">
    <source>
        <dbReference type="EMBL" id="AKU96525.1"/>
    </source>
</evidence>
<evidence type="ECO:0000256" key="6">
    <source>
        <dbReference type="SAM" id="MobiDB-lite"/>
    </source>
</evidence>
<proteinExistence type="predicted"/>
<dbReference type="CDD" id="cd14014">
    <property type="entry name" value="STKc_PknB_like"/>
    <property type="match status" value="1"/>
</dbReference>
<evidence type="ECO:0000256" key="2">
    <source>
        <dbReference type="ARBA" id="ARBA00022741"/>
    </source>
</evidence>
<dbReference type="AlphaFoldDB" id="A0A0K1PSK8"/>
<dbReference type="Proteomes" id="UP000064967">
    <property type="component" value="Chromosome"/>
</dbReference>
<dbReference type="STRING" id="1391654.AKJ09_03189"/>
<dbReference type="Gene3D" id="1.10.510.10">
    <property type="entry name" value="Transferase(Phosphotransferase) domain 1"/>
    <property type="match status" value="1"/>
</dbReference>
<dbReference type="Pfam" id="PF00069">
    <property type="entry name" value="Pkinase"/>
    <property type="match status" value="1"/>
</dbReference>
<feature type="compositionally biased region" description="Low complexity" evidence="6">
    <location>
        <begin position="380"/>
        <end position="400"/>
    </location>
</feature>
<sequence length="443" mass="46847">MAASTTATVGRRLGGKLRLVRRIGSGGMGEVWVAQNEKTQADVAVKMLKRAERSTDQEERFRREARLSATISHRHVVRIFDLVDEDDGTLGLVMEFLRGGTLEASMTENGPLSGPQAIAVALPVLSALHHIHEKGIIHRDVKPSNVFFALEPDGHVIPKILDFGIAKLPSAGAGLTVDGSILGTPHYMSPEQIRGNSELDGRSDMFSFAVVLYEMLTGVRLFERSLPAASLAAVLELEVDPDPRIDPRLWLVLSRALAKRSYERYATCAEFAAALKSAVPVSDDENATLLRDILPRRSVITELPPPPPEEMSASEGAQSIPVKKSARSSRWTTMTTGVLAAFVVLLVAVAARWKSSDAAPSAPGAMASATSSTVASASMGVPPAASVVPPAPPASSTAESPTPPSNERARPHGSSTSPRPRQATAGSAKPASGAKPIATTPGF</sequence>
<dbReference type="InterPro" id="IPR017441">
    <property type="entry name" value="Protein_kinase_ATP_BS"/>
</dbReference>
<dbReference type="InterPro" id="IPR000719">
    <property type="entry name" value="Prot_kinase_dom"/>
</dbReference>
<dbReference type="KEGG" id="llu:AKJ09_03189"/>
<evidence type="ECO:0000259" key="7">
    <source>
        <dbReference type="PROSITE" id="PS50011"/>
    </source>
</evidence>
<evidence type="ECO:0000313" key="9">
    <source>
        <dbReference type="Proteomes" id="UP000064967"/>
    </source>
</evidence>
<keyword evidence="2 5" id="KW-0547">Nucleotide-binding</keyword>
<dbReference type="SMART" id="SM00220">
    <property type="entry name" value="S_TKc"/>
    <property type="match status" value="1"/>
</dbReference>
<feature type="domain" description="Protein kinase" evidence="7">
    <location>
        <begin position="17"/>
        <end position="279"/>
    </location>
</feature>
<gene>
    <name evidence="8" type="ORF">AKJ09_03189</name>
</gene>
<dbReference type="PANTHER" id="PTHR43289">
    <property type="entry name" value="MITOGEN-ACTIVATED PROTEIN KINASE KINASE KINASE 20-RELATED"/>
    <property type="match status" value="1"/>
</dbReference>
<keyword evidence="4 5" id="KW-0067">ATP-binding</keyword>
<dbReference type="RefSeq" id="WP_146647799.1">
    <property type="nucleotide sequence ID" value="NZ_CP012333.1"/>
</dbReference>
<protein>
    <submittedName>
        <fullName evidence="8">Serine/threonine protein kinase</fullName>
    </submittedName>
</protein>